<organism evidence="1 2">
    <name type="scientific">Cirrhinus molitorella</name>
    <name type="common">mud carp</name>
    <dbReference type="NCBI Taxonomy" id="172907"/>
    <lineage>
        <taxon>Eukaryota</taxon>
        <taxon>Metazoa</taxon>
        <taxon>Chordata</taxon>
        <taxon>Craniata</taxon>
        <taxon>Vertebrata</taxon>
        <taxon>Euteleostomi</taxon>
        <taxon>Actinopterygii</taxon>
        <taxon>Neopterygii</taxon>
        <taxon>Teleostei</taxon>
        <taxon>Ostariophysi</taxon>
        <taxon>Cypriniformes</taxon>
        <taxon>Cyprinidae</taxon>
        <taxon>Labeoninae</taxon>
        <taxon>Labeonini</taxon>
        <taxon>Cirrhinus</taxon>
    </lineage>
</organism>
<dbReference type="EMBL" id="JAUYZG010000010">
    <property type="protein sequence ID" value="KAK2897034.1"/>
    <property type="molecule type" value="Genomic_DNA"/>
</dbReference>
<name>A0AA88PS22_9TELE</name>
<evidence type="ECO:0000313" key="1">
    <source>
        <dbReference type="EMBL" id="KAK2897034.1"/>
    </source>
</evidence>
<proteinExistence type="predicted"/>
<keyword evidence="2" id="KW-1185">Reference proteome</keyword>
<comment type="caution">
    <text evidence="1">The sequence shown here is derived from an EMBL/GenBank/DDBJ whole genome shotgun (WGS) entry which is preliminary data.</text>
</comment>
<gene>
    <name evidence="1" type="ORF">Q8A67_011522</name>
</gene>
<reference evidence="1" key="1">
    <citation type="submission" date="2023-08" db="EMBL/GenBank/DDBJ databases">
        <title>Chromosome-level Genome Assembly of mud carp (Cirrhinus molitorella).</title>
        <authorList>
            <person name="Liu H."/>
        </authorList>
    </citation>
    <scope>NUCLEOTIDE SEQUENCE</scope>
    <source>
        <strain evidence="1">Prfri</strain>
        <tissue evidence="1">Muscle</tissue>
    </source>
</reference>
<dbReference type="Proteomes" id="UP001187343">
    <property type="component" value="Unassembled WGS sequence"/>
</dbReference>
<sequence length="84" mass="9428">MLYIVGIVLGLIVIIQCMSNGLSQIHAKVGNAFQEKNILYINKWRMNNQELHLIIKLLSVGLVDADPNTLHHIKEYRDLGGSST</sequence>
<accession>A0AA88PS22</accession>
<protein>
    <submittedName>
        <fullName evidence="1">Uncharacterized protein</fullName>
    </submittedName>
</protein>
<dbReference type="AlphaFoldDB" id="A0AA88PS22"/>
<evidence type="ECO:0000313" key="2">
    <source>
        <dbReference type="Proteomes" id="UP001187343"/>
    </source>
</evidence>